<dbReference type="PATRIC" id="fig|1203554.3.peg.1050"/>
<evidence type="ECO:0008006" key="6">
    <source>
        <dbReference type="Google" id="ProtNLM"/>
    </source>
</evidence>
<feature type="domain" description="GmrSD restriction endonucleases N-terminal" evidence="2">
    <location>
        <begin position="30"/>
        <end position="221"/>
    </location>
</feature>
<evidence type="ECO:0000313" key="4">
    <source>
        <dbReference type="EMBL" id="EPD99567.1"/>
    </source>
</evidence>
<dbReference type="HOGENOM" id="CLU_383516_0_0_4"/>
<dbReference type="PANTHER" id="PTHR35149:SF1">
    <property type="entry name" value="DUF5655 DOMAIN-CONTAINING PROTEIN"/>
    <property type="match status" value="1"/>
</dbReference>
<dbReference type="RefSeq" id="WP_016474331.1">
    <property type="nucleotide sequence ID" value="NZ_KE150480.1"/>
</dbReference>
<evidence type="ECO:0000313" key="5">
    <source>
        <dbReference type="Proteomes" id="UP000014400"/>
    </source>
</evidence>
<feature type="compositionally biased region" description="Basic and acidic residues" evidence="1">
    <location>
        <begin position="301"/>
        <end position="317"/>
    </location>
</feature>
<feature type="domain" description="GmrSD restriction endonucleases C-terminal" evidence="3">
    <location>
        <begin position="612"/>
        <end position="678"/>
    </location>
</feature>
<evidence type="ECO:0000256" key="1">
    <source>
        <dbReference type="SAM" id="MobiDB-lite"/>
    </source>
</evidence>
<feature type="region of interest" description="Disordered" evidence="1">
    <location>
        <begin position="298"/>
        <end position="330"/>
    </location>
</feature>
<gene>
    <name evidence="4" type="ORF">HMPREF1476_01023</name>
</gene>
<dbReference type="eggNOG" id="COG1479">
    <property type="taxonomic scope" value="Bacteria"/>
</dbReference>
<dbReference type="Pfam" id="PF03235">
    <property type="entry name" value="GmrSD_N"/>
    <property type="match status" value="1"/>
</dbReference>
<dbReference type="PANTHER" id="PTHR35149">
    <property type="entry name" value="SLL5132 PROTEIN"/>
    <property type="match status" value="1"/>
</dbReference>
<keyword evidence="5" id="KW-1185">Reference proteome</keyword>
<dbReference type="Proteomes" id="UP000014400">
    <property type="component" value="Unassembled WGS sequence"/>
</dbReference>
<sequence>MNNTAAQTPAARTQRFSSKSLSMGSLGTDQARYVIPVYQRPYAWTSVQVSQLMQDLLDFCRSPDIQSTYSLGTIVCDEETPGVFSILDGQQRLTTIDLLLEEISRRLDRPANEKHKRIISAYRYLSGMEASCESPLPACTEQRNRIAGALTEFIERQGLREDSAAQTFLRDLEACIHDRVNIRRVVIPLSDKVENEAPAMFEIINMRGQQLSALDILKSRLLSRFSEKDRFGRALFTHLWRSTDERLVFPTKAAEGFDLKGWHSGEVSPSGSKDETDDTPISAALTIDEIIAGADEAPLELGDKKGRTDDPPKRKTDQPPADDEGSREQFVPPIDMMNMLVIANELFKYDKARTAAAGNGPLPAYEALATTNFDRRFDHIVQAEAPGTADVWRLMGALSLVLQTVGAWGRYRQRENEAFEGAPDAFNQLIQTFMAAGGFSASGQYWLLVLSATALEMSLGTDGKLPDSPEAFLAMKKPAFEKIRKIAQLRLLAWAYRAAEAGQARGAEGVFKLTAETPSENRAQAQLLAAQAAVEAAAPGWHYHDGTLSQFDLFLTDYVLWVDGHTGGNRSFAALKRAMDAFADQAQSPEETELAGAFRAFNWTAFKEKARTLRIVARSDIEHWLARNRADLGKDADAAREELLRRHGFGNLALINESDNSSLGNGSPAGKAELVLKRMSNPTPKLLWLAVLSQQFPNLDGQHVEGLTALWASYIGEFSFG</sequence>
<organism evidence="4 5">
    <name type="scientific">Sutterella wadsworthensis HGA0223</name>
    <dbReference type="NCBI Taxonomy" id="1203554"/>
    <lineage>
        <taxon>Bacteria</taxon>
        <taxon>Pseudomonadati</taxon>
        <taxon>Pseudomonadota</taxon>
        <taxon>Betaproteobacteria</taxon>
        <taxon>Burkholderiales</taxon>
        <taxon>Sutterellaceae</taxon>
        <taxon>Sutterella</taxon>
    </lineage>
</organism>
<dbReference type="Pfam" id="PF07510">
    <property type="entry name" value="GmrSD_C"/>
    <property type="match status" value="1"/>
</dbReference>
<feature type="region of interest" description="Disordered" evidence="1">
    <location>
        <begin position="260"/>
        <end position="279"/>
    </location>
</feature>
<dbReference type="InterPro" id="IPR011089">
    <property type="entry name" value="GmrSD_C"/>
</dbReference>
<dbReference type="STRING" id="1203554.HMPREF1476_01023"/>
<comment type="caution">
    <text evidence="4">The sequence shown here is derived from an EMBL/GenBank/DDBJ whole genome shotgun (WGS) entry which is preliminary data.</text>
</comment>
<evidence type="ECO:0000259" key="2">
    <source>
        <dbReference type="Pfam" id="PF03235"/>
    </source>
</evidence>
<accession>S3BZS1</accession>
<evidence type="ECO:0000259" key="3">
    <source>
        <dbReference type="Pfam" id="PF07510"/>
    </source>
</evidence>
<dbReference type="EMBL" id="ATCF01000015">
    <property type="protein sequence ID" value="EPD99567.1"/>
    <property type="molecule type" value="Genomic_DNA"/>
</dbReference>
<reference evidence="4 5" key="1">
    <citation type="submission" date="2013-04" db="EMBL/GenBank/DDBJ databases">
        <title>The Genome Sequence of Sutterella wadsworthensis HGA0223.</title>
        <authorList>
            <consortium name="The Broad Institute Genomics Platform"/>
            <person name="Earl A."/>
            <person name="Ward D."/>
            <person name="Feldgarden M."/>
            <person name="Gevers D."/>
            <person name="Schmidt T.M."/>
            <person name="Dover J."/>
            <person name="Dai D."/>
            <person name="Walker B."/>
            <person name="Young S."/>
            <person name="Zeng Q."/>
            <person name="Gargeya S."/>
            <person name="Fitzgerald M."/>
            <person name="Haas B."/>
            <person name="Abouelleil A."/>
            <person name="Allen A.W."/>
            <person name="Alvarado L."/>
            <person name="Arachchi H.M."/>
            <person name="Berlin A.M."/>
            <person name="Chapman S.B."/>
            <person name="Gainer-Dewar J."/>
            <person name="Goldberg J."/>
            <person name="Griggs A."/>
            <person name="Gujja S."/>
            <person name="Hansen M."/>
            <person name="Howarth C."/>
            <person name="Imamovic A."/>
            <person name="Ireland A."/>
            <person name="Larimer J."/>
            <person name="McCowan C."/>
            <person name="Murphy C."/>
            <person name="Pearson M."/>
            <person name="Poon T.W."/>
            <person name="Priest M."/>
            <person name="Roberts A."/>
            <person name="Saif S."/>
            <person name="Shea T."/>
            <person name="Sisk P."/>
            <person name="Sykes S."/>
            <person name="Wortman J."/>
            <person name="Nusbaum C."/>
            <person name="Birren B."/>
        </authorList>
    </citation>
    <scope>NUCLEOTIDE SEQUENCE [LARGE SCALE GENOMIC DNA]</scope>
    <source>
        <strain evidence="4 5">HGA0223</strain>
    </source>
</reference>
<dbReference type="InterPro" id="IPR004919">
    <property type="entry name" value="GmrSD_N"/>
</dbReference>
<name>S3BZS1_9BURK</name>
<proteinExistence type="predicted"/>
<dbReference type="AlphaFoldDB" id="S3BZS1"/>
<protein>
    <recommendedName>
        <fullName evidence="6">DUF262 domain-containing protein</fullName>
    </recommendedName>
</protein>